<proteinExistence type="predicted"/>
<keyword evidence="1" id="KW-1133">Transmembrane helix</keyword>
<dbReference type="EMBL" id="REGN01011031">
    <property type="protein sequence ID" value="RMZ98009.1"/>
    <property type="molecule type" value="Genomic_DNA"/>
</dbReference>
<gene>
    <name evidence="2" type="ORF">BpHYR1_037356</name>
</gene>
<evidence type="ECO:0000313" key="2">
    <source>
        <dbReference type="EMBL" id="RMZ98009.1"/>
    </source>
</evidence>
<protein>
    <submittedName>
        <fullName evidence="2">Uncharacterized protein</fullName>
    </submittedName>
</protein>
<reference evidence="2 3" key="1">
    <citation type="journal article" date="2018" name="Sci. Rep.">
        <title>Genomic signatures of local adaptation to the degree of environmental predictability in rotifers.</title>
        <authorList>
            <person name="Franch-Gras L."/>
            <person name="Hahn C."/>
            <person name="Garcia-Roger E.M."/>
            <person name="Carmona M.J."/>
            <person name="Serra M."/>
            <person name="Gomez A."/>
        </authorList>
    </citation>
    <scope>NUCLEOTIDE SEQUENCE [LARGE SCALE GENOMIC DNA]</scope>
    <source>
        <strain evidence="2">HYR1</strain>
    </source>
</reference>
<organism evidence="2 3">
    <name type="scientific">Brachionus plicatilis</name>
    <name type="common">Marine rotifer</name>
    <name type="synonym">Brachionus muelleri</name>
    <dbReference type="NCBI Taxonomy" id="10195"/>
    <lineage>
        <taxon>Eukaryota</taxon>
        <taxon>Metazoa</taxon>
        <taxon>Spiralia</taxon>
        <taxon>Gnathifera</taxon>
        <taxon>Rotifera</taxon>
        <taxon>Eurotatoria</taxon>
        <taxon>Monogononta</taxon>
        <taxon>Pseudotrocha</taxon>
        <taxon>Ploima</taxon>
        <taxon>Brachionidae</taxon>
        <taxon>Brachionus</taxon>
    </lineage>
</organism>
<sequence>MGAPNGMAESYALKDSGIRTKLCDVGQPFTLNHRCIGYLEKTNAYREKNKDKYTTNNSFKKALTIKLMFYHILRETKKKFLASLGIMHIVIIEYKIIFFKSYLTFFKIIDFFTLTTSPLNAA</sequence>
<evidence type="ECO:0000313" key="3">
    <source>
        <dbReference type="Proteomes" id="UP000276133"/>
    </source>
</evidence>
<keyword evidence="1" id="KW-0472">Membrane</keyword>
<keyword evidence="1" id="KW-0812">Transmembrane</keyword>
<dbReference type="AlphaFoldDB" id="A0A3M7PG56"/>
<evidence type="ECO:0000256" key="1">
    <source>
        <dbReference type="SAM" id="Phobius"/>
    </source>
</evidence>
<dbReference type="Proteomes" id="UP000276133">
    <property type="component" value="Unassembled WGS sequence"/>
</dbReference>
<keyword evidence="3" id="KW-1185">Reference proteome</keyword>
<comment type="caution">
    <text evidence="2">The sequence shown here is derived from an EMBL/GenBank/DDBJ whole genome shotgun (WGS) entry which is preliminary data.</text>
</comment>
<name>A0A3M7PG56_BRAPC</name>
<accession>A0A3M7PG56</accession>
<feature type="transmembrane region" description="Helical" evidence="1">
    <location>
        <begin position="80"/>
        <end position="97"/>
    </location>
</feature>